<name>A0A088FN49_XANCI</name>
<protein>
    <recommendedName>
        <fullName evidence="2">DUF4926 domain-containing protein</fullName>
    </recommendedName>
</protein>
<evidence type="ECO:0008006" key="2">
    <source>
        <dbReference type="Google" id="ProtNLM"/>
    </source>
</evidence>
<dbReference type="EMBL" id="KF991094">
    <property type="protein sequence ID" value="AIM48008.1"/>
    <property type="molecule type" value="Genomic_DNA"/>
</dbReference>
<organism evidence="1">
    <name type="scientific">Xanthomonas citri pv. punicae</name>
    <dbReference type="NCBI Taxonomy" id="487838"/>
    <lineage>
        <taxon>Bacteria</taxon>
        <taxon>Pseudomonadati</taxon>
        <taxon>Pseudomonadota</taxon>
        <taxon>Gammaproteobacteria</taxon>
        <taxon>Lysobacterales</taxon>
        <taxon>Lysobacteraceae</taxon>
        <taxon>Xanthomonas</taxon>
    </lineage>
</organism>
<accession>A0A088FN49</accession>
<sequence length="79" mass="8656">MRISEFDLVRVIANIPDARIDHDFSQRSPQIGDLGAVVLVHTVQPGREAAFAVECVGSEGHSIWLADIFTSELERAPPT</sequence>
<dbReference type="AlphaFoldDB" id="A0A088FN49"/>
<reference evidence="1" key="1">
    <citation type="journal article" date="2014" name="Appl. Environ. Microbiol.">
        <title>Genomic insights into the evolutionary origin of Xanthomonas axonopodis pv. citri and its ecological relatives.</title>
        <authorList>
            <person name="Midha S."/>
            <person name="Patil P.B."/>
        </authorList>
    </citation>
    <scope>NUCLEOTIDE SEQUENCE</scope>
    <source>
        <strain evidence="1">LMG859</strain>
    </source>
</reference>
<evidence type="ECO:0000313" key="1">
    <source>
        <dbReference type="EMBL" id="AIM48008.1"/>
    </source>
</evidence>
<proteinExistence type="predicted"/>